<sequence length="138" mass="15635">MKDIGRFRAKNNYLKGTNSKKTPNIEKTGTLTIICLLEKFDKDDLAIDDGFSFIMTTPQHMPPDKQLNIWGNASTCAVKELQTESAKSGSFTIRRTRKLNYYEGKRSPPEGGARAAAARRPAPFPVRRARVRRRALFF</sequence>
<reference evidence="1 2" key="1">
    <citation type="journal article" date="2019" name="Commun. Biol.">
        <title>The bagworm genome reveals a unique fibroin gene that provides high tensile strength.</title>
        <authorList>
            <person name="Kono N."/>
            <person name="Nakamura H."/>
            <person name="Ohtoshi R."/>
            <person name="Tomita M."/>
            <person name="Numata K."/>
            <person name="Arakawa K."/>
        </authorList>
    </citation>
    <scope>NUCLEOTIDE SEQUENCE [LARGE SCALE GENOMIC DNA]</scope>
</reference>
<dbReference type="Proteomes" id="UP000299102">
    <property type="component" value="Unassembled WGS sequence"/>
</dbReference>
<gene>
    <name evidence="1" type="ORF">EVAR_103405_1</name>
</gene>
<dbReference type="EMBL" id="BGZK01001388">
    <property type="protein sequence ID" value="GBP78843.1"/>
    <property type="molecule type" value="Genomic_DNA"/>
</dbReference>
<accession>A0A4C1YV48</accession>
<name>A0A4C1YV48_EUMVA</name>
<evidence type="ECO:0000313" key="1">
    <source>
        <dbReference type="EMBL" id="GBP78843.1"/>
    </source>
</evidence>
<dbReference type="AlphaFoldDB" id="A0A4C1YV48"/>
<proteinExistence type="predicted"/>
<protein>
    <submittedName>
        <fullName evidence="1">Uncharacterized protein</fullName>
    </submittedName>
</protein>
<keyword evidence="2" id="KW-1185">Reference proteome</keyword>
<organism evidence="1 2">
    <name type="scientific">Eumeta variegata</name>
    <name type="common">Bagworm moth</name>
    <name type="synonym">Eumeta japonica</name>
    <dbReference type="NCBI Taxonomy" id="151549"/>
    <lineage>
        <taxon>Eukaryota</taxon>
        <taxon>Metazoa</taxon>
        <taxon>Ecdysozoa</taxon>
        <taxon>Arthropoda</taxon>
        <taxon>Hexapoda</taxon>
        <taxon>Insecta</taxon>
        <taxon>Pterygota</taxon>
        <taxon>Neoptera</taxon>
        <taxon>Endopterygota</taxon>
        <taxon>Lepidoptera</taxon>
        <taxon>Glossata</taxon>
        <taxon>Ditrysia</taxon>
        <taxon>Tineoidea</taxon>
        <taxon>Psychidae</taxon>
        <taxon>Oiketicinae</taxon>
        <taxon>Eumeta</taxon>
    </lineage>
</organism>
<comment type="caution">
    <text evidence="1">The sequence shown here is derived from an EMBL/GenBank/DDBJ whole genome shotgun (WGS) entry which is preliminary data.</text>
</comment>
<evidence type="ECO:0000313" key="2">
    <source>
        <dbReference type="Proteomes" id="UP000299102"/>
    </source>
</evidence>